<proteinExistence type="predicted"/>
<dbReference type="AlphaFoldDB" id="A0A7X0JS87"/>
<dbReference type="Gene3D" id="1.10.760.10">
    <property type="entry name" value="Cytochrome c-like domain"/>
    <property type="match status" value="1"/>
</dbReference>
<keyword evidence="9" id="KW-1185">Reference proteome</keyword>
<sequence>MSIAPLVNAADAAAGKAKSAVCAACHGANGISAIPLYPNLAGQKEQYLLKQMKDFKSGKRPDPVMKAQAGLLSDADMANLAAYYATLK</sequence>
<gene>
    <name evidence="8" type="ORF">HNR48_001630</name>
</gene>
<dbReference type="InterPro" id="IPR050597">
    <property type="entry name" value="Cytochrome_c_Oxidase_Subunit"/>
</dbReference>
<dbReference type="EMBL" id="JACHHT010000001">
    <property type="protein sequence ID" value="MBB6521352.1"/>
    <property type="molecule type" value="Genomic_DNA"/>
</dbReference>
<keyword evidence="5 6" id="KW-0408">Iron</keyword>
<evidence type="ECO:0000256" key="3">
    <source>
        <dbReference type="ARBA" id="ARBA00022723"/>
    </source>
</evidence>
<evidence type="ECO:0000259" key="7">
    <source>
        <dbReference type="PROSITE" id="PS51007"/>
    </source>
</evidence>
<keyword evidence="2 6" id="KW-0349">Heme</keyword>
<keyword evidence="1" id="KW-0813">Transport</keyword>
<dbReference type="PANTHER" id="PTHR33751:SF9">
    <property type="entry name" value="CYTOCHROME C4"/>
    <property type="match status" value="1"/>
</dbReference>
<evidence type="ECO:0000256" key="1">
    <source>
        <dbReference type="ARBA" id="ARBA00022448"/>
    </source>
</evidence>
<dbReference type="InterPro" id="IPR009056">
    <property type="entry name" value="Cyt_c-like_dom"/>
</dbReference>
<evidence type="ECO:0000313" key="9">
    <source>
        <dbReference type="Proteomes" id="UP000528457"/>
    </source>
</evidence>
<protein>
    <submittedName>
        <fullName evidence="8">Cytochrome c553</fullName>
    </submittedName>
</protein>
<dbReference type="SUPFAM" id="SSF46626">
    <property type="entry name" value="Cytochrome c"/>
    <property type="match status" value="1"/>
</dbReference>
<keyword evidence="3 6" id="KW-0479">Metal-binding</keyword>
<organism evidence="8 9">
    <name type="scientific">Pseudoteredinibacter isoporae</name>
    <dbReference type="NCBI Taxonomy" id="570281"/>
    <lineage>
        <taxon>Bacteria</taxon>
        <taxon>Pseudomonadati</taxon>
        <taxon>Pseudomonadota</taxon>
        <taxon>Gammaproteobacteria</taxon>
        <taxon>Cellvibrionales</taxon>
        <taxon>Cellvibrionaceae</taxon>
        <taxon>Pseudoteredinibacter</taxon>
    </lineage>
</organism>
<reference evidence="8 9" key="1">
    <citation type="submission" date="2020-08" db="EMBL/GenBank/DDBJ databases">
        <title>Genomic Encyclopedia of Type Strains, Phase IV (KMG-IV): sequencing the most valuable type-strain genomes for metagenomic binning, comparative biology and taxonomic classification.</title>
        <authorList>
            <person name="Goeker M."/>
        </authorList>
    </citation>
    <scope>NUCLEOTIDE SEQUENCE [LARGE SCALE GENOMIC DNA]</scope>
    <source>
        <strain evidence="8 9">DSM 22368</strain>
    </source>
</reference>
<keyword evidence="4" id="KW-0249">Electron transport</keyword>
<evidence type="ECO:0000256" key="5">
    <source>
        <dbReference type="ARBA" id="ARBA00023004"/>
    </source>
</evidence>
<dbReference type="RefSeq" id="WP_243749376.1">
    <property type="nucleotide sequence ID" value="NZ_JAAONY010000001.1"/>
</dbReference>
<dbReference type="InParanoid" id="A0A7X0JS87"/>
<dbReference type="GO" id="GO:0009055">
    <property type="term" value="F:electron transfer activity"/>
    <property type="evidence" value="ECO:0007669"/>
    <property type="project" value="InterPro"/>
</dbReference>
<comment type="caution">
    <text evidence="8">The sequence shown here is derived from an EMBL/GenBank/DDBJ whole genome shotgun (WGS) entry which is preliminary data.</text>
</comment>
<dbReference type="PANTHER" id="PTHR33751">
    <property type="entry name" value="CBB3-TYPE CYTOCHROME C OXIDASE SUBUNIT FIXP"/>
    <property type="match status" value="1"/>
</dbReference>
<evidence type="ECO:0000256" key="6">
    <source>
        <dbReference type="PROSITE-ProRule" id="PRU00433"/>
    </source>
</evidence>
<dbReference type="InterPro" id="IPR036909">
    <property type="entry name" value="Cyt_c-like_dom_sf"/>
</dbReference>
<dbReference type="PROSITE" id="PS51007">
    <property type="entry name" value="CYTC"/>
    <property type="match status" value="1"/>
</dbReference>
<dbReference type="GO" id="GO:0020037">
    <property type="term" value="F:heme binding"/>
    <property type="evidence" value="ECO:0007669"/>
    <property type="project" value="InterPro"/>
</dbReference>
<accession>A0A7X0JS87</accession>
<evidence type="ECO:0000256" key="2">
    <source>
        <dbReference type="ARBA" id="ARBA00022617"/>
    </source>
</evidence>
<evidence type="ECO:0000256" key="4">
    <source>
        <dbReference type="ARBA" id="ARBA00022982"/>
    </source>
</evidence>
<dbReference type="GO" id="GO:0046872">
    <property type="term" value="F:metal ion binding"/>
    <property type="evidence" value="ECO:0007669"/>
    <property type="project" value="UniProtKB-KW"/>
</dbReference>
<dbReference type="Pfam" id="PF00034">
    <property type="entry name" value="Cytochrom_C"/>
    <property type="match status" value="1"/>
</dbReference>
<name>A0A7X0JS87_9GAMM</name>
<dbReference type="Proteomes" id="UP000528457">
    <property type="component" value="Unassembled WGS sequence"/>
</dbReference>
<evidence type="ECO:0000313" key="8">
    <source>
        <dbReference type="EMBL" id="MBB6521352.1"/>
    </source>
</evidence>
<feature type="domain" description="Cytochrome c" evidence="7">
    <location>
        <begin position="10"/>
        <end position="88"/>
    </location>
</feature>